<proteinExistence type="predicted"/>
<accession>A0AAE1FWR1</accession>
<reference evidence="3" key="1">
    <citation type="submission" date="2023-10" db="EMBL/GenBank/DDBJ databases">
        <title>Genome assemblies of two species of porcelain crab, Petrolisthes cinctipes and Petrolisthes manimaculis (Anomura: Porcellanidae).</title>
        <authorList>
            <person name="Angst P."/>
        </authorList>
    </citation>
    <scope>NUCLEOTIDE SEQUENCE</scope>
    <source>
        <strain evidence="3">PB745_01</strain>
        <tissue evidence="3">Gill</tissue>
    </source>
</reference>
<name>A0AAE1FWR1_PETCI</name>
<keyword evidence="1" id="KW-0812">Transmembrane</keyword>
<evidence type="ECO:0000256" key="2">
    <source>
        <dbReference type="SAM" id="SignalP"/>
    </source>
</evidence>
<organism evidence="3 4">
    <name type="scientific">Petrolisthes cinctipes</name>
    <name type="common">Flat porcelain crab</name>
    <dbReference type="NCBI Taxonomy" id="88211"/>
    <lineage>
        <taxon>Eukaryota</taxon>
        <taxon>Metazoa</taxon>
        <taxon>Ecdysozoa</taxon>
        <taxon>Arthropoda</taxon>
        <taxon>Crustacea</taxon>
        <taxon>Multicrustacea</taxon>
        <taxon>Malacostraca</taxon>
        <taxon>Eumalacostraca</taxon>
        <taxon>Eucarida</taxon>
        <taxon>Decapoda</taxon>
        <taxon>Pleocyemata</taxon>
        <taxon>Anomura</taxon>
        <taxon>Galatheoidea</taxon>
        <taxon>Porcellanidae</taxon>
        <taxon>Petrolisthes</taxon>
    </lineage>
</organism>
<keyword evidence="1" id="KW-1133">Transmembrane helix</keyword>
<sequence>MVVVLKMMKFVVVVFVILLLLGHPPVTLASVLAPIRNLASPSNNNNSSTASSSSSSSLHQHQNISSSFANCVYGRAGGLSAVIETSSPQHHTFHFLVNISSQFLYLHVSMKLDECFNYIIYRGNRYLTRDEDNWRQIPEGSQVTVEMDYTRSPDRNHIYHLNIESLGIQKTVNTSLKCGQFAGFSVKANVASMCELRWRENTLGVLVDGGRGRRSTSASSLSPFSSLYNLQRWASGAYVMACCFTIAFYLLFLVARRCRIKQTTYTIVVQER</sequence>
<feature type="transmembrane region" description="Helical" evidence="1">
    <location>
        <begin position="233"/>
        <end position="255"/>
    </location>
</feature>
<feature type="signal peptide" evidence="2">
    <location>
        <begin position="1"/>
        <end position="29"/>
    </location>
</feature>
<evidence type="ECO:0000313" key="4">
    <source>
        <dbReference type="Proteomes" id="UP001286313"/>
    </source>
</evidence>
<evidence type="ECO:0000313" key="3">
    <source>
        <dbReference type="EMBL" id="KAK3881201.1"/>
    </source>
</evidence>
<dbReference type="Proteomes" id="UP001286313">
    <property type="component" value="Unassembled WGS sequence"/>
</dbReference>
<feature type="chain" id="PRO_5042119757" evidence="2">
    <location>
        <begin position="30"/>
        <end position="272"/>
    </location>
</feature>
<dbReference type="AlphaFoldDB" id="A0AAE1FWR1"/>
<dbReference type="EMBL" id="JAWQEG010001244">
    <property type="protein sequence ID" value="KAK3881201.1"/>
    <property type="molecule type" value="Genomic_DNA"/>
</dbReference>
<gene>
    <name evidence="3" type="ORF">Pcinc_014331</name>
</gene>
<keyword evidence="4" id="KW-1185">Reference proteome</keyword>
<protein>
    <submittedName>
        <fullName evidence="3">Uncharacterized protein</fullName>
    </submittedName>
</protein>
<comment type="caution">
    <text evidence="3">The sequence shown here is derived from an EMBL/GenBank/DDBJ whole genome shotgun (WGS) entry which is preliminary data.</text>
</comment>
<keyword evidence="2" id="KW-0732">Signal</keyword>
<keyword evidence="1" id="KW-0472">Membrane</keyword>
<evidence type="ECO:0000256" key="1">
    <source>
        <dbReference type="SAM" id="Phobius"/>
    </source>
</evidence>